<comment type="similarity">
    <text evidence="1">Belongs to the AcrZ family.</text>
</comment>
<name>A0A4R3YXU9_9GAMM</name>
<keyword evidence="1" id="KW-0813">Transport</keyword>
<reference evidence="2 3" key="1">
    <citation type="submission" date="2019-03" db="EMBL/GenBank/DDBJ databases">
        <title>Genomic Encyclopedia of Type Strains, Phase IV (KMG-IV): sequencing the most valuable type-strain genomes for metagenomic binning, comparative biology and taxonomic classification.</title>
        <authorList>
            <person name="Goeker M."/>
        </authorList>
    </citation>
    <scope>NUCLEOTIDE SEQUENCE [LARGE SCALE GENOMIC DNA]</scope>
    <source>
        <strain evidence="2 3">DSM 19580</strain>
    </source>
</reference>
<dbReference type="InterPro" id="IPR053730">
    <property type="entry name" value="MEP_Accessory_AcrZ"/>
</dbReference>
<dbReference type="EMBL" id="SMCR01000003">
    <property type="protein sequence ID" value="TCV98037.1"/>
    <property type="molecule type" value="Genomic_DNA"/>
</dbReference>
<dbReference type="GO" id="GO:0042910">
    <property type="term" value="F:xenobiotic transmembrane transporter activity"/>
    <property type="evidence" value="ECO:0007669"/>
    <property type="project" value="UniProtKB-UniRule"/>
</dbReference>
<dbReference type="Gene3D" id="6.10.250.2480">
    <property type="match status" value="1"/>
</dbReference>
<keyword evidence="1" id="KW-1003">Cell membrane</keyword>
<organism evidence="2 3">
    <name type="scientific">Biostraticola tofi</name>
    <dbReference type="NCBI Taxonomy" id="466109"/>
    <lineage>
        <taxon>Bacteria</taxon>
        <taxon>Pseudomonadati</taxon>
        <taxon>Pseudomonadota</taxon>
        <taxon>Gammaproteobacteria</taxon>
        <taxon>Enterobacterales</taxon>
        <taxon>Bruguierivoracaceae</taxon>
        <taxon>Biostraticola</taxon>
    </lineage>
</organism>
<sequence length="57" mass="6468">MLELLKSLVMVVLLVPVVMVVILGLIWAFGTFFNVISKFGHPKQRRQDKSAEANRLN</sequence>
<evidence type="ECO:0000256" key="1">
    <source>
        <dbReference type="HAMAP-Rule" id="MF_01484"/>
    </source>
</evidence>
<keyword evidence="3" id="KW-1185">Reference proteome</keyword>
<accession>A0A4R3YXU9</accession>
<evidence type="ECO:0000313" key="2">
    <source>
        <dbReference type="EMBL" id="TCV98037.1"/>
    </source>
</evidence>
<keyword evidence="1" id="KW-0472">Membrane</keyword>
<dbReference type="GO" id="GO:0005886">
    <property type="term" value="C:plasma membrane"/>
    <property type="evidence" value="ECO:0007669"/>
    <property type="project" value="UniProtKB-SubCell"/>
</dbReference>
<keyword evidence="1" id="KW-0046">Antibiotic resistance</keyword>
<dbReference type="HAMAP" id="MF_01484">
    <property type="entry name" value="AcrZ"/>
    <property type="match status" value="1"/>
</dbReference>
<keyword evidence="1" id="KW-1133">Transmembrane helix</keyword>
<comment type="subcellular location">
    <subcellularLocation>
        <location evidence="1">Cell membrane</location>
        <topology evidence="1">Single-pass membrane protein</topology>
    </subcellularLocation>
</comment>
<evidence type="ECO:0000313" key="3">
    <source>
        <dbReference type="Proteomes" id="UP000295719"/>
    </source>
</evidence>
<dbReference type="InterPro" id="IPR019702">
    <property type="entry name" value="AcrZ"/>
</dbReference>
<dbReference type="GO" id="GO:0046677">
    <property type="term" value="P:response to antibiotic"/>
    <property type="evidence" value="ECO:0007669"/>
    <property type="project" value="UniProtKB-KW"/>
</dbReference>
<dbReference type="GO" id="GO:1990961">
    <property type="term" value="P:xenobiotic detoxification by transmembrane export across the plasma membrane"/>
    <property type="evidence" value="ECO:0007669"/>
    <property type="project" value="InterPro"/>
</dbReference>
<gene>
    <name evidence="1" type="primary">acrZ</name>
    <name evidence="2" type="ORF">EDC52_103121</name>
</gene>
<dbReference type="RefSeq" id="WP_131864806.1">
    <property type="nucleotide sequence ID" value="NZ_SMCR01000003.1"/>
</dbReference>
<comment type="subunit">
    <text evidence="1">Part of the AcrA-AcrB-AcrZ-TolC efflux pump, interacts directly with AcrB.</text>
</comment>
<comment type="caution">
    <text evidence="2">The sequence shown here is derived from an EMBL/GenBank/DDBJ whole genome shotgun (WGS) entry which is preliminary data.</text>
</comment>
<protein>
    <recommendedName>
        <fullName evidence="1">Multidrug efflux pump accessory protein AcrZ</fullName>
    </recommendedName>
    <alternativeName>
        <fullName evidence="1">AcrAB-TolC multidrug efflux pump accessory protein AcrZ</fullName>
    </alternativeName>
    <alternativeName>
        <fullName evidence="1">Acridine resistance protein Z</fullName>
    </alternativeName>
</protein>
<dbReference type="Pfam" id="PF10766">
    <property type="entry name" value="AcrZ"/>
    <property type="match status" value="1"/>
</dbReference>
<feature type="transmembrane region" description="Helical" evidence="1">
    <location>
        <begin position="12"/>
        <end position="36"/>
    </location>
</feature>
<comment type="function">
    <text evidence="1">AcrA-AcrB-AcrZ-TolC is a drug efflux protein complex with a broad substrate specificity. This protein binds to AcrB and is required for efflux of some but not all substrates, suggesting it may influence the specificity of drug export.</text>
</comment>
<dbReference type="Proteomes" id="UP000295719">
    <property type="component" value="Unassembled WGS sequence"/>
</dbReference>
<proteinExistence type="inferred from homology"/>
<dbReference type="AlphaFoldDB" id="A0A4R3YXU9"/>
<keyword evidence="1" id="KW-0812">Transmembrane</keyword>